<evidence type="ECO:0000256" key="3">
    <source>
        <dbReference type="SAM" id="MobiDB-lite"/>
    </source>
</evidence>
<keyword evidence="4" id="KW-0812">Transmembrane</keyword>
<dbReference type="PANTHER" id="PTHR23319">
    <property type="entry name" value="GRAM DOMAIN CONTAINING 1B, ISOFORM E"/>
    <property type="match status" value="1"/>
</dbReference>
<comment type="subcellular location">
    <subcellularLocation>
        <location evidence="1">Membrane</location>
    </subcellularLocation>
</comment>
<feature type="domain" description="VASt" evidence="5">
    <location>
        <begin position="88"/>
        <end position="256"/>
    </location>
</feature>
<evidence type="ECO:0000256" key="1">
    <source>
        <dbReference type="ARBA" id="ARBA00004370"/>
    </source>
</evidence>
<dbReference type="InterPro" id="IPR051482">
    <property type="entry name" value="Cholesterol_transport"/>
</dbReference>
<feature type="region of interest" description="Disordered" evidence="3">
    <location>
        <begin position="41"/>
        <end position="86"/>
    </location>
</feature>
<dbReference type="PROSITE" id="PS51778">
    <property type="entry name" value="VAST"/>
    <property type="match status" value="1"/>
</dbReference>
<evidence type="ECO:0000313" key="7">
    <source>
        <dbReference type="Proteomes" id="UP001491310"/>
    </source>
</evidence>
<sequence length="336" mass="36462">MREEDARRALRGLVALGLKASPIVGGALVAVVLLRLNRSQGSQQQPIDDEASTGAEEVGEEVAGSDVDDPWPKHKSGSSGSQDLAEPLSTVVLDETLPIGAHDLWRLVMGEPDFQSSVRELNKQRDSKIGRWHLTKDGGAVRRVKYITPVKKQMIGPKEAQCIESYRCTGHPDSGWQVDVTVQTPKVPYGDAFHSHLRWQARSIDGKRTQLKISCEVVFTGTCMVKGVVKRASMEGMKESYTKYRVHLLERLKVDSVGGRSEQANQGNGGRQAGQLLLLLLLGALITIAYLAVTEKQDGDRNMAAAALAVLRRSAVKARLTAAAGLHRTAAMVAPT</sequence>
<organism evidence="6 7">
    <name type="scientific">Coccomyxa subellipsoidea</name>
    <dbReference type="NCBI Taxonomy" id="248742"/>
    <lineage>
        <taxon>Eukaryota</taxon>
        <taxon>Viridiplantae</taxon>
        <taxon>Chlorophyta</taxon>
        <taxon>core chlorophytes</taxon>
        <taxon>Trebouxiophyceae</taxon>
        <taxon>Trebouxiophyceae incertae sedis</taxon>
        <taxon>Coccomyxaceae</taxon>
        <taxon>Coccomyxa</taxon>
    </lineage>
</organism>
<feature type="compositionally biased region" description="Low complexity" evidence="3">
    <location>
        <begin position="52"/>
        <end position="65"/>
    </location>
</feature>
<keyword evidence="7" id="KW-1185">Reference proteome</keyword>
<reference evidence="6 7" key="1">
    <citation type="journal article" date="2024" name="Nat. Commun.">
        <title>Phylogenomics reveals the evolutionary origins of lichenization in chlorophyte algae.</title>
        <authorList>
            <person name="Puginier C."/>
            <person name="Libourel C."/>
            <person name="Otte J."/>
            <person name="Skaloud P."/>
            <person name="Haon M."/>
            <person name="Grisel S."/>
            <person name="Petersen M."/>
            <person name="Berrin J.G."/>
            <person name="Delaux P.M."/>
            <person name="Dal Grande F."/>
            <person name="Keller J."/>
        </authorList>
    </citation>
    <scope>NUCLEOTIDE SEQUENCE [LARGE SCALE GENOMIC DNA]</scope>
    <source>
        <strain evidence="6 7">SAG 216-7</strain>
    </source>
</reference>
<keyword evidence="2 4" id="KW-0472">Membrane</keyword>
<dbReference type="EMBL" id="JALJOT010000001">
    <property type="protein sequence ID" value="KAK9918828.1"/>
    <property type="molecule type" value="Genomic_DNA"/>
</dbReference>
<name>A0ABR2Z3Z2_9CHLO</name>
<dbReference type="PANTHER" id="PTHR23319:SF4">
    <property type="entry name" value="GRAM DOMAIN CONTAINING 1B, ISOFORM E"/>
    <property type="match status" value="1"/>
</dbReference>
<protein>
    <recommendedName>
        <fullName evidence="5">VASt domain-containing protein</fullName>
    </recommendedName>
</protein>
<evidence type="ECO:0000313" key="6">
    <source>
        <dbReference type="EMBL" id="KAK9918828.1"/>
    </source>
</evidence>
<keyword evidence="4" id="KW-1133">Transmembrane helix</keyword>
<comment type="caution">
    <text evidence="6">The sequence shown here is derived from an EMBL/GenBank/DDBJ whole genome shotgun (WGS) entry which is preliminary data.</text>
</comment>
<accession>A0ABR2Z3Z2</accession>
<evidence type="ECO:0000256" key="4">
    <source>
        <dbReference type="SAM" id="Phobius"/>
    </source>
</evidence>
<feature type="transmembrane region" description="Helical" evidence="4">
    <location>
        <begin position="12"/>
        <end position="34"/>
    </location>
</feature>
<dbReference type="InterPro" id="IPR031968">
    <property type="entry name" value="VASt"/>
</dbReference>
<dbReference type="Pfam" id="PF16016">
    <property type="entry name" value="VASt"/>
    <property type="match status" value="1"/>
</dbReference>
<evidence type="ECO:0000259" key="5">
    <source>
        <dbReference type="PROSITE" id="PS51778"/>
    </source>
</evidence>
<evidence type="ECO:0000256" key="2">
    <source>
        <dbReference type="ARBA" id="ARBA00023136"/>
    </source>
</evidence>
<feature type="transmembrane region" description="Helical" evidence="4">
    <location>
        <begin position="273"/>
        <end position="293"/>
    </location>
</feature>
<gene>
    <name evidence="6" type="ORF">WJX75_007292</name>
</gene>
<dbReference type="Proteomes" id="UP001491310">
    <property type="component" value="Unassembled WGS sequence"/>
</dbReference>
<proteinExistence type="predicted"/>